<evidence type="ECO:0008006" key="3">
    <source>
        <dbReference type="Google" id="ProtNLM"/>
    </source>
</evidence>
<organism evidence="1 2">
    <name type="scientific">Bremerella volcania</name>
    <dbReference type="NCBI Taxonomy" id="2527984"/>
    <lineage>
        <taxon>Bacteria</taxon>
        <taxon>Pseudomonadati</taxon>
        <taxon>Planctomycetota</taxon>
        <taxon>Planctomycetia</taxon>
        <taxon>Pirellulales</taxon>
        <taxon>Pirellulaceae</taxon>
        <taxon>Bremerella</taxon>
    </lineage>
</organism>
<dbReference type="Proteomes" id="UP000318626">
    <property type="component" value="Chromosome"/>
</dbReference>
<name>A0A518CCC3_9BACT</name>
<dbReference type="SUPFAM" id="SSF53448">
    <property type="entry name" value="Nucleotide-diphospho-sugar transferases"/>
    <property type="match status" value="1"/>
</dbReference>
<accession>A0A518CCC3</accession>
<evidence type="ECO:0000313" key="2">
    <source>
        <dbReference type="Proteomes" id="UP000318626"/>
    </source>
</evidence>
<evidence type="ECO:0000313" key="1">
    <source>
        <dbReference type="EMBL" id="QDU76875.1"/>
    </source>
</evidence>
<sequence>MKLAAICCTYKRPNELATAIECFLRQDYPADLRELIVLDDAGQYENQEGDGWRIVSLPFRFRTLGEKRNASAGLVSPNIDAYCVWDDDDVYLPWHMTAAAAVLAEADYTIPTVIYNDKRNRVQRKSNQYLFHGAWSFRREAFERVGGYPFIQSGQDQGLLRRFKAAKLRRADPIQYDPRPSYVYRWFTAHSTHISAMGANGYERLGQAPAQRIEKVKPRWDADWLRLANAELKEAEDEPTTV</sequence>
<dbReference type="Gene3D" id="3.90.550.10">
    <property type="entry name" value="Spore Coat Polysaccharide Biosynthesis Protein SpsA, Chain A"/>
    <property type="match status" value="1"/>
</dbReference>
<keyword evidence="2" id="KW-1185">Reference proteome</keyword>
<dbReference type="InterPro" id="IPR029044">
    <property type="entry name" value="Nucleotide-diphossugar_trans"/>
</dbReference>
<gene>
    <name evidence="1" type="ORF">Pan97_39320</name>
</gene>
<reference evidence="2" key="1">
    <citation type="submission" date="2019-02" db="EMBL/GenBank/DDBJ databases">
        <title>Deep-cultivation of Planctomycetes and their phenomic and genomic characterization uncovers novel biology.</title>
        <authorList>
            <person name="Wiegand S."/>
            <person name="Jogler M."/>
            <person name="Boedeker C."/>
            <person name="Pinto D."/>
            <person name="Vollmers J."/>
            <person name="Rivas-Marin E."/>
            <person name="Kohn T."/>
            <person name="Peeters S.H."/>
            <person name="Heuer A."/>
            <person name="Rast P."/>
            <person name="Oberbeckmann S."/>
            <person name="Bunk B."/>
            <person name="Jeske O."/>
            <person name="Meyerdierks A."/>
            <person name="Storesund J.E."/>
            <person name="Kallscheuer N."/>
            <person name="Luecker S."/>
            <person name="Lage O.M."/>
            <person name="Pohl T."/>
            <person name="Merkel B.J."/>
            <person name="Hornburger P."/>
            <person name="Mueller R.-W."/>
            <person name="Bruemmer F."/>
            <person name="Labrenz M."/>
            <person name="Spormann A.M."/>
            <person name="Op den Camp H."/>
            <person name="Overmann J."/>
            <person name="Amann R."/>
            <person name="Jetten M.S.M."/>
            <person name="Mascher T."/>
            <person name="Medema M.H."/>
            <person name="Devos D.P."/>
            <person name="Kaster A.-K."/>
            <person name="Ovreas L."/>
            <person name="Rohde M."/>
            <person name="Galperin M.Y."/>
            <person name="Jogler C."/>
        </authorList>
    </citation>
    <scope>NUCLEOTIDE SEQUENCE [LARGE SCALE GENOMIC DNA]</scope>
    <source>
        <strain evidence="2">Pan97</strain>
    </source>
</reference>
<dbReference type="AlphaFoldDB" id="A0A518CCC3"/>
<dbReference type="RefSeq" id="WP_144975334.1">
    <property type="nucleotide sequence ID" value="NZ_CP036289.1"/>
</dbReference>
<protein>
    <recommendedName>
        <fullName evidence="3">Glycosyl transferase family 2</fullName>
    </recommendedName>
</protein>
<dbReference type="KEGG" id="bvo:Pan97_39320"/>
<proteinExistence type="predicted"/>
<dbReference type="OrthoDB" id="215285at2"/>
<dbReference type="EMBL" id="CP036289">
    <property type="protein sequence ID" value="QDU76875.1"/>
    <property type="molecule type" value="Genomic_DNA"/>
</dbReference>